<evidence type="ECO:0000256" key="1">
    <source>
        <dbReference type="SAM" id="MobiDB-lite"/>
    </source>
</evidence>
<feature type="compositionally biased region" description="Low complexity" evidence="1">
    <location>
        <begin position="47"/>
        <end position="65"/>
    </location>
</feature>
<feature type="region of interest" description="Disordered" evidence="1">
    <location>
        <begin position="1"/>
        <end position="149"/>
    </location>
</feature>
<dbReference type="EMBL" id="BSYR01000024">
    <property type="protein sequence ID" value="GMI91126.1"/>
    <property type="molecule type" value="Genomic_DNA"/>
</dbReference>
<feature type="compositionally biased region" description="Gly residues" evidence="1">
    <location>
        <begin position="32"/>
        <end position="43"/>
    </location>
</feature>
<gene>
    <name evidence="2" type="ORF">HRI_002781900</name>
</gene>
<dbReference type="AlphaFoldDB" id="A0A9W7I961"/>
<reference evidence="2" key="1">
    <citation type="submission" date="2023-05" db="EMBL/GenBank/DDBJ databases">
        <title>Genome and transcriptome analyses reveal genes involved in the formation of fine ridges on petal epidermal cells in Hibiscus trionum.</title>
        <authorList>
            <person name="Koshimizu S."/>
            <person name="Masuda S."/>
            <person name="Ishii T."/>
            <person name="Shirasu K."/>
            <person name="Hoshino A."/>
            <person name="Arita M."/>
        </authorList>
    </citation>
    <scope>NUCLEOTIDE SEQUENCE</scope>
    <source>
        <strain evidence="2">Hamamatsu line</strain>
    </source>
</reference>
<evidence type="ECO:0000313" key="3">
    <source>
        <dbReference type="Proteomes" id="UP001165190"/>
    </source>
</evidence>
<feature type="compositionally biased region" description="Low complexity" evidence="1">
    <location>
        <begin position="20"/>
        <end position="31"/>
    </location>
</feature>
<keyword evidence="2" id="KW-0396">Initiation factor</keyword>
<dbReference type="GO" id="GO:0003743">
    <property type="term" value="F:translation initiation factor activity"/>
    <property type="evidence" value="ECO:0007669"/>
    <property type="project" value="UniProtKB-KW"/>
</dbReference>
<proteinExistence type="predicted"/>
<protein>
    <submittedName>
        <fullName evidence="2">Eukaryotic translation initiation factor 4G, CUCUMOVIRUS MULTIPLICATION 2</fullName>
    </submittedName>
</protein>
<feature type="compositionally biased region" description="Polar residues" evidence="1">
    <location>
        <begin position="133"/>
        <end position="148"/>
    </location>
</feature>
<comment type="caution">
    <text evidence="2">The sequence shown here is derived from an EMBL/GenBank/DDBJ whole genome shotgun (WGS) entry which is preliminary data.</text>
</comment>
<sequence length="161" mass="16472">MSFNQSRSDKTEQQYRKSGRSASSNQQRNSSGGYGKGGGGGGPAPSPSLSSSSASSRSFKKSNNAQGGQSRVNSPAVNSTGFANASATRNIQNGAHEQPQLKGASDSPVTSSAAKPVESHVNQRSTRAVPKAPTSQSVTLCSDSSIPATPTKGLFLLCLVL</sequence>
<name>A0A9W7I961_HIBTR</name>
<evidence type="ECO:0000313" key="2">
    <source>
        <dbReference type="EMBL" id="GMI91126.1"/>
    </source>
</evidence>
<dbReference type="Proteomes" id="UP001165190">
    <property type="component" value="Unassembled WGS sequence"/>
</dbReference>
<organism evidence="2 3">
    <name type="scientific">Hibiscus trionum</name>
    <name type="common">Flower of an hour</name>
    <dbReference type="NCBI Taxonomy" id="183268"/>
    <lineage>
        <taxon>Eukaryota</taxon>
        <taxon>Viridiplantae</taxon>
        <taxon>Streptophyta</taxon>
        <taxon>Embryophyta</taxon>
        <taxon>Tracheophyta</taxon>
        <taxon>Spermatophyta</taxon>
        <taxon>Magnoliopsida</taxon>
        <taxon>eudicotyledons</taxon>
        <taxon>Gunneridae</taxon>
        <taxon>Pentapetalae</taxon>
        <taxon>rosids</taxon>
        <taxon>malvids</taxon>
        <taxon>Malvales</taxon>
        <taxon>Malvaceae</taxon>
        <taxon>Malvoideae</taxon>
        <taxon>Hibiscus</taxon>
    </lineage>
</organism>
<keyword evidence="3" id="KW-1185">Reference proteome</keyword>
<accession>A0A9W7I961</accession>
<keyword evidence="2" id="KW-0648">Protein biosynthesis</keyword>
<feature type="compositionally biased region" description="Polar residues" evidence="1">
    <location>
        <begin position="66"/>
        <end position="95"/>
    </location>
</feature>